<dbReference type="InterPro" id="IPR023997">
    <property type="entry name" value="TonB-dep_OMP_SusC/RagA_CS"/>
</dbReference>
<comment type="caution">
    <text evidence="5">The sequence shown here is derived from an EMBL/GenBank/DDBJ whole genome shotgun (WGS) entry which is preliminary data.</text>
</comment>
<dbReference type="Pfam" id="PF07715">
    <property type="entry name" value="Plug"/>
    <property type="match status" value="1"/>
</dbReference>
<proteinExistence type="inferred from homology"/>
<comment type="subcellular location">
    <subcellularLocation>
        <location evidence="1">Cell outer membrane</location>
        <topology evidence="1">Multi-pass membrane protein</topology>
    </subcellularLocation>
</comment>
<dbReference type="NCBIfam" id="TIGR04057">
    <property type="entry name" value="SusC_RagA_signa"/>
    <property type="match status" value="1"/>
</dbReference>
<dbReference type="Gene3D" id="2.170.130.10">
    <property type="entry name" value="TonB-dependent receptor, plug domain"/>
    <property type="match status" value="1"/>
</dbReference>
<evidence type="ECO:0000256" key="1">
    <source>
        <dbReference type="PROSITE-ProRule" id="PRU01360"/>
    </source>
</evidence>
<keyword evidence="1" id="KW-0472">Membrane</keyword>
<dbReference type="AlphaFoldDB" id="A0A420DBG2"/>
<name>A0A420DBG2_9FLAO</name>
<keyword evidence="7" id="KW-1185">Reference proteome</keyword>
<feature type="chain" id="PRO_5019044464" evidence="2">
    <location>
        <begin position="23"/>
        <end position="962"/>
    </location>
</feature>
<accession>A0A420DBG2</accession>
<dbReference type="Proteomes" id="UP000658202">
    <property type="component" value="Unassembled WGS sequence"/>
</dbReference>
<dbReference type="RefSeq" id="WP_120212670.1">
    <property type="nucleotide sequence ID" value="NZ_BMCW01000002.1"/>
</dbReference>
<dbReference type="EMBL" id="RAQH01000002">
    <property type="protein sequence ID" value="RKE88850.1"/>
    <property type="molecule type" value="Genomic_DNA"/>
</dbReference>
<keyword evidence="1" id="KW-0812">Transmembrane</keyword>
<sequence length="962" mass="105777">MNVKLKIFSGIGALFFTGQALAQNVKNDTVPTEKSIAEVVVLGYSRTTTKAKSNEAVTTVGAETLENRPNVSFLNSLQGAAPGITVNSMSGSPGSGKFNILIRGLSSLNASTDPLYVIDGLISSGTQFRNLNAEDIASVSVLKDAQATAVYGNRGANGVVVINTKNARYNSGLKINYNALSSFSTFPKPSYNTANAKEFLQIQKNYGAGEGNLLTQAQIDNWAGADTDWGKEFFQTGMSQSHNLGFRFGGENVAVYSSLGYQDVEGIMKSTDFKRFTFRNNITGKSSNGRFTYNSQLAASYSRRHQFDEETNTAINANVVQNPLFGSLMGRPTISPYRYANGRGLFAAIGTNTAGNNALVLSDIINGGIRNRFTEMGVLANLNLNYKLTDYLSIGNKVGVDYKNSDRVLARDPNGFLSLAVAVPSGIPYGGSETMNNTSDLTFSNVTNITFNKSFGLHTLTAAAYMDYLKVHWQFKQQTQNGLDPINWKFGAGTGYVPFNTATPTLYLPAVSGRQINGGTLAYFGTLDYDYDGKYGIAGVVRRDGSYRFLPANRWETFWSASARWNIDKESFMENTNFRMLKLRFSAGTTGNQNLGVPADNTNPLTLNASNYLDYYGTTLTASSFMGLPGYLMSNLSNTQLRWEKVTQYNAGLDFAYKFVEGNIDVYRKVTSRMFNDLVVSAPAGPPSTINTTTKFIRGNNGEMENKGIEALLRFNVINNDNVKFSVFVNGAYNKNEIISLDREDTTGDFVNVVGGPAYQWHLYPYIGVNSANGNQQFLDINGAITETPVAEDRRLTGKSYLPKFTGGFGFNAEYNGFFLDTLFSFQQGGWIYDNFYQWQMTPAYAGANYNVSADLLNAWTPTNTSANVPSLSASNIGREGQSDRFLYRSDFIRLKNISLGYSFTRNQLGNLPISGFKIFAQAENLITWSDWKGYDPEPMNRYSLNIFPNAKTVSVGFNVEF</sequence>
<keyword evidence="1" id="KW-0813">Transport</keyword>
<dbReference type="GO" id="GO:0009279">
    <property type="term" value="C:cell outer membrane"/>
    <property type="evidence" value="ECO:0007669"/>
    <property type="project" value="UniProtKB-SubCell"/>
</dbReference>
<dbReference type="InterPro" id="IPR039426">
    <property type="entry name" value="TonB-dep_rcpt-like"/>
</dbReference>
<evidence type="ECO:0000313" key="5">
    <source>
        <dbReference type="EMBL" id="RKE88850.1"/>
    </source>
</evidence>
<reference evidence="7" key="3">
    <citation type="journal article" date="2019" name="Int. J. Syst. Evol. Microbiol.">
        <title>The Global Catalogue of Microorganisms (GCM) 10K type strain sequencing project: providing services to taxonomists for standard genome sequencing and annotation.</title>
        <authorList>
            <consortium name="The Broad Institute Genomics Platform"/>
            <consortium name="The Broad Institute Genome Sequencing Center for Infectious Disease"/>
            <person name="Wu L."/>
            <person name="Ma J."/>
        </authorList>
    </citation>
    <scope>NUCLEOTIDE SEQUENCE [LARGE SCALE GENOMIC DNA]</scope>
    <source>
        <strain evidence="7">CCM 8490</strain>
    </source>
</reference>
<reference evidence="4" key="1">
    <citation type="journal article" date="2014" name="Int. J. Syst. Evol. Microbiol.">
        <title>Complete genome of a new Firmicutes species belonging to the dominant human colonic microbiota ('Ruminococcus bicirculans') reveals two chromosomes and a selective capacity to utilize plant glucans.</title>
        <authorList>
            <consortium name="NISC Comparative Sequencing Program"/>
            <person name="Wegmann U."/>
            <person name="Louis P."/>
            <person name="Goesmann A."/>
            <person name="Henrissat B."/>
            <person name="Duncan S.H."/>
            <person name="Flint H.J."/>
        </authorList>
    </citation>
    <scope>NUCLEOTIDE SEQUENCE</scope>
    <source>
        <strain evidence="4">CCM 8490</strain>
    </source>
</reference>
<evidence type="ECO:0000259" key="3">
    <source>
        <dbReference type="Pfam" id="PF07715"/>
    </source>
</evidence>
<dbReference type="OrthoDB" id="9768177at2"/>
<evidence type="ECO:0000313" key="7">
    <source>
        <dbReference type="Proteomes" id="UP000658202"/>
    </source>
</evidence>
<gene>
    <name evidence="5" type="ORF">BXY58_0977</name>
    <name evidence="4" type="ORF">GCM10007332_15280</name>
</gene>
<evidence type="ECO:0000313" key="6">
    <source>
        <dbReference type="Proteomes" id="UP000285906"/>
    </source>
</evidence>
<reference evidence="5 6" key="2">
    <citation type="submission" date="2018-09" db="EMBL/GenBank/DDBJ databases">
        <title>Genomic Encyclopedia of Archaeal and Bacterial Type Strains, Phase II (KMG-II): from individual species to whole genera.</title>
        <authorList>
            <person name="Goeker M."/>
        </authorList>
    </citation>
    <scope>NUCLEOTIDE SEQUENCE [LARGE SCALE GENOMIC DNA]</scope>
    <source>
        <strain evidence="5 6">DSM 27620</strain>
    </source>
</reference>
<reference evidence="4" key="4">
    <citation type="submission" date="2024-05" db="EMBL/GenBank/DDBJ databases">
        <authorList>
            <person name="Sun Q."/>
            <person name="Sedlacek I."/>
        </authorList>
    </citation>
    <scope>NUCLEOTIDE SEQUENCE</scope>
    <source>
        <strain evidence="4">CCM 8490</strain>
    </source>
</reference>
<dbReference type="InterPro" id="IPR037066">
    <property type="entry name" value="Plug_dom_sf"/>
</dbReference>
<dbReference type="PROSITE" id="PS52016">
    <property type="entry name" value="TONB_DEPENDENT_REC_3"/>
    <property type="match status" value="1"/>
</dbReference>
<comment type="similarity">
    <text evidence="1">Belongs to the TonB-dependent receptor family.</text>
</comment>
<keyword evidence="2" id="KW-0732">Signal</keyword>
<protein>
    <submittedName>
        <fullName evidence="4">SusC/RagA family TonB-linked outer membrane protein</fullName>
    </submittedName>
    <submittedName>
        <fullName evidence="5">TonB-linked SusC/RagA family outer membrane protein</fullName>
    </submittedName>
</protein>
<organism evidence="5 6">
    <name type="scientific">Epilithonimonas arachidiradicis</name>
    <dbReference type="NCBI Taxonomy" id="1617282"/>
    <lineage>
        <taxon>Bacteria</taxon>
        <taxon>Pseudomonadati</taxon>
        <taxon>Bacteroidota</taxon>
        <taxon>Flavobacteriia</taxon>
        <taxon>Flavobacteriales</taxon>
        <taxon>Weeksellaceae</taxon>
        <taxon>Chryseobacterium group</taxon>
        <taxon>Epilithonimonas</taxon>
    </lineage>
</organism>
<dbReference type="NCBIfam" id="TIGR04056">
    <property type="entry name" value="OMP_RagA_SusC"/>
    <property type="match status" value="1"/>
</dbReference>
<dbReference type="EMBL" id="BMCW01000002">
    <property type="protein sequence ID" value="GGG54584.1"/>
    <property type="molecule type" value="Genomic_DNA"/>
</dbReference>
<dbReference type="InterPro" id="IPR023996">
    <property type="entry name" value="TonB-dep_OMP_SusC/RagA"/>
</dbReference>
<feature type="domain" description="TonB-dependent receptor plug" evidence="3">
    <location>
        <begin position="50"/>
        <end position="159"/>
    </location>
</feature>
<evidence type="ECO:0000313" key="4">
    <source>
        <dbReference type="EMBL" id="GGG54584.1"/>
    </source>
</evidence>
<evidence type="ECO:0000256" key="2">
    <source>
        <dbReference type="SAM" id="SignalP"/>
    </source>
</evidence>
<dbReference type="SUPFAM" id="SSF56935">
    <property type="entry name" value="Porins"/>
    <property type="match status" value="1"/>
</dbReference>
<dbReference type="Proteomes" id="UP000285906">
    <property type="component" value="Unassembled WGS sequence"/>
</dbReference>
<keyword evidence="1" id="KW-1134">Transmembrane beta strand</keyword>
<feature type="signal peptide" evidence="2">
    <location>
        <begin position="1"/>
        <end position="22"/>
    </location>
</feature>
<keyword evidence="1" id="KW-0998">Cell outer membrane</keyword>
<dbReference type="InterPro" id="IPR012910">
    <property type="entry name" value="Plug_dom"/>
</dbReference>